<dbReference type="GO" id="GO:0043799">
    <property type="term" value="F:glycine oxidase activity"/>
    <property type="evidence" value="ECO:0007669"/>
    <property type="project" value="UniProtKB-EC"/>
</dbReference>
<dbReference type="InterPro" id="IPR012727">
    <property type="entry name" value="Gly_oxidase_ThiO"/>
</dbReference>
<dbReference type="GO" id="GO:0005737">
    <property type="term" value="C:cytoplasm"/>
    <property type="evidence" value="ECO:0007669"/>
    <property type="project" value="TreeGrafter"/>
</dbReference>
<dbReference type="PANTHER" id="PTHR13847">
    <property type="entry name" value="SARCOSINE DEHYDROGENASE-RELATED"/>
    <property type="match status" value="1"/>
</dbReference>
<comment type="pathway">
    <text evidence="1">Cofactor biosynthesis; thiamine diphosphate biosynthesis.</text>
</comment>
<dbReference type="RefSeq" id="WP_034322854.1">
    <property type="nucleotide sequence ID" value="NZ_JOTP01000015.1"/>
</dbReference>
<dbReference type="Pfam" id="PF01266">
    <property type="entry name" value="DAO"/>
    <property type="match status" value="1"/>
</dbReference>
<dbReference type="SUPFAM" id="SSF54373">
    <property type="entry name" value="FAD-linked reductases, C-terminal domain"/>
    <property type="match status" value="1"/>
</dbReference>
<dbReference type="GO" id="GO:0050660">
    <property type="term" value="F:flavin adenine dinucleotide binding"/>
    <property type="evidence" value="ECO:0007669"/>
    <property type="project" value="InterPro"/>
</dbReference>
<keyword evidence="9" id="KW-1185">Reference proteome</keyword>
<dbReference type="InterPro" id="IPR006076">
    <property type="entry name" value="FAD-dep_OxRdtase"/>
</dbReference>
<dbReference type="InterPro" id="IPR036188">
    <property type="entry name" value="FAD/NAD-bd_sf"/>
</dbReference>
<evidence type="ECO:0000259" key="7">
    <source>
        <dbReference type="Pfam" id="PF01266"/>
    </source>
</evidence>
<dbReference type="Gene3D" id="3.30.9.10">
    <property type="entry name" value="D-Amino Acid Oxidase, subunit A, domain 2"/>
    <property type="match status" value="1"/>
</dbReference>
<keyword evidence="3" id="KW-0560">Oxidoreductase</keyword>
<keyword evidence="6" id="KW-0812">Transmembrane</keyword>
<evidence type="ECO:0000313" key="8">
    <source>
        <dbReference type="EMBL" id="KEP25854.1"/>
    </source>
</evidence>
<comment type="caution">
    <text evidence="8">The sequence shown here is derived from an EMBL/GenBank/DDBJ whole genome shotgun (WGS) entry which is preliminary data.</text>
</comment>
<keyword evidence="6" id="KW-0472">Membrane</keyword>
<dbReference type="Gene3D" id="3.50.50.60">
    <property type="entry name" value="FAD/NAD(P)-binding domain"/>
    <property type="match status" value="1"/>
</dbReference>
<proteinExistence type="predicted"/>
<feature type="domain" description="FAD dependent oxidoreductase" evidence="7">
    <location>
        <begin position="6"/>
        <end position="346"/>
    </location>
</feature>
<evidence type="ECO:0000256" key="5">
    <source>
        <dbReference type="ARBA" id="ARBA00050018"/>
    </source>
</evidence>
<gene>
    <name evidence="8" type="ORF">BA70_05035</name>
</gene>
<dbReference type="GO" id="GO:0009229">
    <property type="term" value="P:thiamine diphosphate biosynthetic process"/>
    <property type="evidence" value="ECO:0007669"/>
    <property type="project" value="UniProtKB-UniPathway"/>
</dbReference>
<dbReference type="NCBIfam" id="TIGR02352">
    <property type="entry name" value="thiamin_ThiO"/>
    <property type="match status" value="1"/>
</dbReference>
<reference evidence="8 9" key="1">
    <citation type="submission" date="2012-09" db="EMBL/GenBank/DDBJ databases">
        <title>Genome Sequence of Bacillus sp. DW5-4.</title>
        <authorList>
            <person name="Lai Q."/>
            <person name="Liu Y."/>
            <person name="Shao Z."/>
        </authorList>
    </citation>
    <scope>NUCLEOTIDE SEQUENCE [LARGE SCALE GENOMIC DNA]</scope>
    <source>
        <strain evidence="8 9">DW5-4</strain>
    </source>
</reference>
<protein>
    <recommendedName>
        <fullName evidence="5">glycine oxidase</fullName>
        <ecNumber evidence="5">1.4.3.19</ecNumber>
    </recommendedName>
</protein>
<dbReference type="OrthoDB" id="9794226at2"/>
<accession>A0A081L9C8</accession>
<keyword evidence="2" id="KW-0784">Thiamine biosynthesis</keyword>
<evidence type="ECO:0000256" key="1">
    <source>
        <dbReference type="ARBA" id="ARBA00004948"/>
    </source>
</evidence>
<organism evidence="8 9">
    <name type="scientific">Bacillus zhangzhouensis</name>
    <dbReference type="NCBI Taxonomy" id="1178540"/>
    <lineage>
        <taxon>Bacteria</taxon>
        <taxon>Bacillati</taxon>
        <taxon>Bacillota</taxon>
        <taxon>Bacilli</taxon>
        <taxon>Bacillales</taxon>
        <taxon>Bacillaceae</taxon>
        <taxon>Bacillus</taxon>
    </lineage>
</organism>
<comment type="catalytic activity">
    <reaction evidence="4">
        <text>glycine + O2 + H2O = glyoxylate + H2O2 + NH4(+)</text>
        <dbReference type="Rhea" id="RHEA:11532"/>
        <dbReference type="ChEBI" id="CHEBI:15377"/>
        <dbReference type="ChEBI" id="CHEBI:15379"/>
        <dbReference type="ChEBI" id="CHEBI:16240"/>
        <dbReference type="ChEBI" id="CHEBI:28938"/>
        <dbReference type="ChEBI" id="CHEBI:36655"/>
        <dbReference type="ChEBI" id="CHEBI:57305"/>
        <dbReference type="EC" id="1.4.3.19"/>
    </reaction>
</comment>
<evidence type="ECO:0000256" key="6">
    <source>
        <dbReference type="SAM" id="Phobius"/>
    </source>
</evidence>
<dbReference type="PANTHER" id="PTHR13847:SF289">
    <property type="entry name" value="GLYCINE OXIDASE"/>
    <property type="match status" value="1"/>
</dbReference>
<dbReference type="Proteomes" id="UP000028091">
    <property type="component" value="Unassembled WGS sequence"/>
</dbReference>
<dbReference type="EC" id="1.4.3.19" evidence="5"/>
<dbReference type="SUPFAM" id="SSF51905">
    <property type="entry name" value="FAD/NAD(P)-binding domain"/>
    <property type="match status" value="1"/>
</dbReference>
<evidence type="ECO:0000256" key="4">
    <source>
        <dbReference type="ARBA" id="ARBA00049872"/>
    </source>
</evidence>
<evidence type="ECO:0000256" key="2">
    <source>
        <dbReference type="ARBA" id="ARBA00022977"/>
    </source>
</evidence>
<feature type="transmembrane region" description="Helical" evidence="6">
    <location>
        <begin position="7"/>
        <end position="24"/>
    </location>
</feature>
<evidence type="ECO:0000256" key="3">
    <source>
        <dbReference type="ARBA" id="ARBA00023002"/>
    </source>
</evidence>
<dbReference type="eggNOG" id="COG0665">
    <property type="taxonomic scope" value="Bacteria"/>
</dbReference>
<evidence type="ECO:0000313" key="9">
    <source>
        <dbReference type="Proteomes" id="UP000028091"/>
    </source>
</evidence>
<name>A0A081L9C8_9BACI</name>
<dbReference type="AlphaFoldDB" id="A0A081L9C8"/>
<keyword evidence="6" id="KW-1133">Transmembrane helix</keyword>
<dbReference type="UniPathway" id="UPA00060"/>
<dbReference type="GO" id="GO:0009228">
    <property type="term" value="P:thiamine biosynthetic process"/>
    <property type="evidence" value="ECO:0007669"/>
    <property type="project" value="UniProtKB-KW"/>
</dbReference>
<dbReference type="EMBL" id="JOTP01000015">
    <property type="protein sequence ID" value="KEP25854.1"/>
    <property type="molecule type" value="Genomic_DNA"/>
</dbReference>
<sequence length="370" mass="40999">MKKHYDVAIIGGGIIGMSIAYHVAKAGKQTLLLEANEIGKQTTSAAAGMLGAHAEGEGHEDIFFQVGRASQALYEKLKVDLQHESGIDIRKSVGGIMKVAFTEEEKRALCRMQHLSTFQWLEASCVKKRMPQIANDIMGAGLIEEDVHVEPYAVCRALWQAAVRYGADVKEFTPVIEVIRDKEAITVRTANGTFTCDDLTIASGVWSGRFFEELGLSYSLYPVKGECVSVWNSGPALAHTIYHDHCYIVQRDSGKLVIGATMKQNDWQAVPTLGGIEAVIQKASQLMPSIKEMQIDQCWAGLRPATSDRHPYIGRHPEDERILFATGHYRNGILLAPITGEIIRDLILGKPVQEEWLHAFRIGRKEALFI</sequence>